<proteinExistence type="predicted"/>
<sequence>MRVLQKYVSAHPILQSFSIEGDGRWENGSVMERCPNISALLARIHAPIQSVRLMRLHPRSHVLPHRDKSLSLEHGEVRLHIPITGDEGVDFFVSDQRVPMAKGEVWYINADQEHQVVNQSEHPRINLVIDCKVSPWLRKQIAESHEMSQMTLCQ</sequence>
<feature type="domain" description="Aspartyl/asparaginy/proline hydroxylase" evidence="1">
    <location>
        <begin position="28"/>
        <end position="131"/>
    </location>
</feature>
<dbReference type="Proteomes" id="UP001155587">
    <property type="component" value="Unassembled WGS sequence"/>
</dbReference>
<accession>A0A9X3CPD2</accession>
<evidence type="ECO:0000259" key="1">
    <source>
        <dbReference type="Pfam" id="PF05118"/>
    </source>
</evidence>
<reference evidence="2" key="1">
    <citation type="submission" date="2022-02" db="EMBL/GenBank/DDBJ databases">
        <title>Vibrio sp. nov, a new bacterium isolated from seawater.</title>
        <authorList>
            <person name="Yuan Y."/>
        </authorList>
    </citation>
    <scope>NUCLEOTIDE SEQUENCE</scope>
    <source>
        <strain evidence="2">ZSDZ65</strain>
    </source>
</reference>
<dbReference type="InterPro" id="IPR007803">
    <property type="entry name" value="Asp/Arg/Pro-Hydrxlase"/>
</dbReference>
<dbReference type="Gene3D" id="2.60.120.330">
    <property type="entry name" value="B-lactam Antibiotic, Isopenicillin N Synthase, Chain"/>
    <property type="match status" value="1"/>
</dbReference>
<keyword evidence="3" id="KW-1185">Reference proteome</keyword>
<protein>
    <submittedName>
        <fullName evidence="2">Aspartyl/asparaginyl beta-hydroxylase domain-containing protein</fullName>
    </submittedName>
</protein>
<dbReference type="InterPro" id="IPR027443">
    <property type="entry name" value="IPNS-like_sf"/>
</dbReference>
<name>A0A9X3CPD2_9VIBR</name>
<gene>
    <name evidence="2" type="ORF">MD535_13920</name>
</gene>
<evidence type="ECO:0000313" key="3">
    <source>
        <dbReference type="Proteomes" id="UP001155587"/>
    </source>
</evidence>
<dbReference type="Pfam" id="PF05118">
    <property type="entry name" value="Asp_Arg_Hydrox"/>
    <property type="match status" value="1"/>
</dbReference>
<dbReference type="SUPFAM" id="SSF51197">
    <property type="entry name" value="Clavaminate synthase-like"/>
    <property type="match status" value="1"/>
</dbReference>
<dbReference type="EMBL" id="JAKRRY010000018">
    <property type="protein sequence ID" value="MCW8347097.1"/>
    <property type="molecule type" value="Genomic_DNA"/>
</dbReference>
<dbReference type="RefSeq" id="WP_265675633.1">
    <property type="nucleotide sequence ID" value="NZ_JAKRRY010000018.1"/>
</dbReference>
<comment type="caution">
    <text evidence="2">The sequence shown here is derived from an EMBL/GenBank/DDBJ whole genome shotgun (WGS) entry which is preliminary data.</text>
</comment>
<organism evidence="2 3">
    <name type="scientific">Vibrio qingdaonensis</name>
    <dbReference type="NCBI Taxonomy" id="2829491"/>
    <lineage>
        <taxon>Bacteria</taxon>
        <taxon>Pseudomonadati</taxon>
        <taxon>Pseudomonadota</taxon>
        <taxon>Gammaproteobacteria</taxon>
        <taxon>Vibrionales</taxon>
        <taxon>Vibrionaceae</taxon>
        <taxon>Vibrio</taxon>
    </lineage>
</organism>
<evidence type="ECO:0000313" key="2">
    <source>
        <dbReference type="EMBL" id="MCW8347097.1"/>
    </source>
</evidence>
<dbReference type="AlphaFoldDB" id="A0A9X3CPD2"/>